<proteinExistence type="predicted"/>
<dbReference type="Proteomes" id="UP000815260">
    <property type="component" value="Chromosome 3D"/>
</dbReference>
<evidence type="ECO:0000256" key="1">
    <source>
        <dbReference type="ARBA" id="ARBA00022664"/>
    </source>
</evidence>
<dbReference type="GO" id="GO:0005634">
    <property type="term" value="C:nucleus"/>
    <property type="evidence" value="ECO:0007669"/>
    <property type="project" value="UniProtKB-ARBA"/>
</dbReference>
<evidence type="ECO:0000256" key="2">
    <source>
        <dbReference type="SAM" id="MobiDB-lite"/>
    </source>
</evidence>
<feature type="region of interest" description="Disordered" evidence="2">
    <location>
        <begin position="294"/>
        <end position="313"/>
    </location>
</feature>
<sequence>MSTGFSAEIFVQKLAKLNIAQQSIETLSHWCIFHHRCCQEVVAIWNKDFHSAPQERKISLLYLANDIMQNSKKDGMRYIHEFLKVIAAALDDLFTNGDDFGRNVVKRLVDIWEDRKLFGTQGQLLKEEYTRKFKELKSKKPGGELVEKVISSYKHMLRAPVDEAKLMRECNSALSFVDNLNKEYGNSYLGSSNGYSFVEELKEQHSILRNTIEQFKMSESLRATLVSDLKEALHEQRNRNTLQCKHINAAQVRYRKADDFCQKLGIDVPRHEPSNGVSANANSVEKGRSTAVMYSREGDGGEPETLNGGFSSRATRGNFEQKIEGHPPGTKRQKIENGISVPQPEAPPPPPPPPLPYPDTFEQPPPPPQYPPSPESSPPPLPPSMPPPIPPPPPPPPSTDAFMPVPALPMGGMPYFPPFPPPVNYPMINMPPPFPGAPNPPHPGFLGFGGPFYGPPFPSAPHQ</sequence>
<dbReference type="PANTHER" id="PTHR12460">
    <property type="entry name" value="CYCLIN-DEPENDENT KINASE INHIBITOR-RELATED PROTEIN"/>
    <property type="match status" value="1"/>
</dbReference>
<accession>A0A9R1K3I3</accession>
<dbReference type="EMBL" id="CM022219">
    <property type="protein sequence ID" value="KAF7039535.1"/>
    <property type="molecule type" value="Genomic_DNA"/>
</dbReference>
<dbReference type="Gene3D" id="1.25.40.90">
    <property type="match status" value="1"/>
</dbReference>
<dbReference type="InterPro" id="IPR006569">
    <property type="entry name" value="CID_dom"/>
</dbReference>
<dbReference type="PANTHER" id="PTHR12460:SF36">
    <property type="entry name" value="OS01G0925000 PROTEIN"/>
    <property type="match status" value="1"/>
</dbReference>
<reference evidence="4" key="2">
    <citation type="submission" date="2020-03" db="EMBL/GenBank/DDBJ databases">
        <title>The second near-complete assembly of the hexaploid bread wheat (Triticum aestivum) genome.</title>
        <authorList>
            <person name="Zimin A.V."/>
            <person name="Puiu D."/>
            <person name="Shumante A."/>
            <person name="Alonge M."/>
            <person name="Salzberg S.L."/>
        </authorList>
    </citation>
    <scope>NUCLEOTIDE SEQUENCE</scope>
    <source>
        <tissue evidence="4">Leaf</tissue>
    </source>
</reference>
<evidence type="ECO:0000313" key="4">
    <source>
        <dbReference type="EMBL" id="KAF7039535.1"/>
    </source>
</evidence>
<dbReference type="CDD" id="cd16981">
    <property type="entry name" value="CID_RPRD_like"/>
    <property type="match status" value="1"/>
</dbReference>
<dbReference type="PROSITE" id="PS51391">
    <property type="entry name" value="CID"/>
    <property type="match status" value="1"/>
</dbReference>
<feature type="region of interest" description="Disordered" evidence="2">
    <location>
        <begin position="266"/>
        <end position="288"/>
    </location>
</feature>
<dbReference type="InterPro" id="IPR008942">
    <property type="entry name" value="ENTH_VHS"/>
</dbReference>
<dbReference type="GO" id="GO:0006397">
    <property type="term" value="P:mRNA processing"/>
    <property type="evidence" value="ECO:0007669"/>
    <property type="project" value="UniProtKB-KW"/>
</dbReference>
<dbReference type="PRINTS" id="PR01217">
    <property type="entry name" value="PRICHEXTENSN"/>
</dbReference>
<dbReference type="OrthoDB" id="10069473at2759"/>
<gene>
    <name evidence="4" type="ORF">CFC21_049508</name>
</gene>
<feature type="compositionally biased region" description="Pro residues" evidence="2">
    <location>
        <begin position="344"/>
        <end position="398"/>
    </location>
</feature>
<keyword evidence="1" id="KW-0507">mRNA processing</keyword>
<reference evidence="4" key="1">
    <citation type="journal article" date="2017" name="Gigascience">
        <title>The first near-complete assembly of the hexaploid bread wheat genome, Triticum aestivum.</title>
        <authorList>
            <person name="Zimin A.V."/>
            <person name="Puiu D."/>
            <person name="Hall R."/>
            <person name="Kingan S."/>
            <person name="Clavijo B.J."/>
            <person name="Salzberg S.L."/>
        </authorList>
    </citation>
    <scope>NUCLEOTIDE SEQUENCE</scope>
    <source>
        <tissue evidence="4">Leaf</tissue>
    </source>
</reference>
<comment type="caution">
    <text evidence="4">The sequence shown here is derived from an EMBL/GenBank/DDBJ whole genome shotgun (WGS) entry which is preliminary data.</text>
</comment>
<feature type="domain" description="CID" evidence="3">
    <location>
        <begin position="2"/>
        <end position="141"/>
    </location>
</feature>
<dbReference type="AlphaFoldDB" id="A0A9R1K3I3"/>
<dbReference type="FunFam" id="1.25.40.90:FF:000018">
    <property type="entry name" value="ENTH/VHS family protein isoform 1"/>
    <property type="match status" value="1"/>
</dbReference>
<dbReference type="SMART" id="SM00582">
    <property type="entry name" value="RPR"/>
    <property type="match status" value="1"/>
</dbReference>
<evidence type="ECO:0000259" key="3">
    <source>
        <dbReference type="PROSITE" id="PS51391"/>
    </source>
</evidence>
<name>A0A9R1K3I3_WHEAT</name>
<dbReference type="SUPFAM" id="SSF48464">
    <property type="entry name" value="ENTH/VHS domain"/>
    <property type="match status" value="1"/>
</dbReference>
<dbReference type="Pfam" id="PF04818">
    <property type="entry name" value="CID"/>
    <property type="match status" value="1"/>
</dbReference>
<feature type="region of interest" description="Disordered" evidence="2">
    <location>
        <begin position="319"/>
        <end position="403"/>
    </location>
</feature>
<protein>
    <recommendedName>
        <fullName evidence="3">CID domain-containing protein</fullName>
    </recommendedName>
</protein>
<organism evidence="4">
    <name type="scientific">Triticum aestivum</name>
    <name type="common">Wheat</name>
    <dbReference type="NCBI Taxonomy" id="4565"/>
    <lineage>
        <taxon>Eukaryota</taxon>
        <taxon>Viridiplantae</taxon>
        <taxon>Streptophyta</taxon>
        <taxon>Embryophyta</taxon>
        <taxon>Tracheophyta</taxon>
        <taxon>Spermatophyta</taxon>
        <taxon>Magnoliopsida</taxon>
        <taxon>Liliopsida</taxon>
        <taxon>Poales</taxon>
        <taxon>Poaceae</taxon>
        <taxon>BOP clade</taxon>
        <taxon>Pooideae</taxon>
        <taxon>Triticodae</taxon>
        <taxon>Triticeae</taxon>
        <taxon>Triticinae</taxon>
        <taxon>Triticum</taxon>
    </lineage>
</organism>